<dbReference type="Pfam" id="PF01408">
    <property type="entry name" value="GFO_IDH_MocA"/>
    <property type="match status" value="1"/>
</dbReference>
<dbReference type="Proteomes" id="UP000033860">
    <property type="component" value="Unassembled WGS sequence"/>
</dbReference>
<dbReference type="AlphaFoldDB" id="A0A0G1RU94"/>
<sequence>MKFVIVGLGSIGSKHRKNLESLGHQVVPCHRDDDLDKLIAASQPDGVLVCTPTSLHLKPALTALNHRLPIFIEKPLSHNLDGVDRLRGKILVGYCLRFDKKLRQLKQQVDQLSPAKIKSVKIVAKSWLPDWHPDEDYRQSYSAKKALGGGVLLDLSHEIDYALWFFGPVKKVSAKLEQAPELKIETEAVADLNLEFNSGVKADIHLSYASREKERYCQVITASERLRWDFQPNNDMYLAEMKHFIGVATGKETPLVTAADGRRVLEVIEAAKL</sequence>
<evidence type="ECO:0000259" key="1">
    <source>
        <dbReference type="Pfam" id="PF01408"/>
    </source>
</evidence>
<dbReference type="PANTHER" id="PTHR43377">
    <property type="entry name" value="BILIVERDIN REDUCTASE A"/>
    <property type="match status" value="1"/>
</dbReference>
<evidence type="ECO:0000313" key="3">
    <source>
        <dbReference type="EMBL" id="KKU60889.1"/>
    </source>
</evidence>
<reference evidence="3 4" key="1">
    <citation type="journal article" date="2015" name="Nature">
        <title>rRNA introns, odd ribosomes, and small enigmatic genomes across a large radiation of phyla.</title>
        <authorList>
            <person name="Brown C.T."/>
            <person name="Hug L.A."/>
            <person name="Thomas B.C."/>
            <person name="Sharon I."/>
            <person name="Castelle C.J."/>
            <person name="Singh A."/>
            <person name="Wilkins M.J."/>
            <person name="Williams K.H."/>
            <person name="Banfield J.F."/>
        </authorList>
    </citation>
    <scope>NUCLEOTIDE SEQUENCE [LARGE SCALE GENOMIC DNA]</scope>
</reference>
<dbReference type="InterPro" id="IPR036291">
    <property type="entry name" value="NAD(P)-bd_dom_sf"/>
</dbReference>
<dbReference type="PANTHER" id="PTHR43377:SF1">
    <property type="entry name" value="BILIVERDIN REDUCTASE A"/>
    <property type="match status" value="1"/>
</dbReference>
<organism evidence="3 4">
    <name type="scientific">Candidatus Beckwithbacteria bacterium GW2011_GWB1_47_15</name>
    <dbReference type="NCBI Taxonomy" id="1618371"/>
    <lineage>
        <taxon>Bacteria</taxon>
        <taxon>Candidatus Beckwithiibacteriota</taxon>
    </lineage>
</organism>
<comment type="caution">
    <text evidence="3">The sequence shown here is derived from an EMBL/GenBank/DDBJ whole genome shotgun (WGS) entry which is preliminary data.</text>
</comment>
<dbReference type="InterPro" id="IPR051450">
    <property type="entry name" value="Gfo/Idh/MocA_Oxidoreductases"/>
</dbReference>
<proteinExistence type="predicted"/>
<dbReference type="EMBL" id="LCNT01000006">
    <property type="protein sequence ID" value="KKU60889.1"/>
    <property type="molecule type" value="Genomic_DNA"/>
</dbReference>
<evidence type="ECO:0000259" key="2">
    <source>
        <dbReference type="Pfam" id="PF22725"/>
    </source>
</evidence>
<dbReference type="InterPro" id="IPR000683">
    <property type="entry name" value="Gfo/Idh/MocA-like_OxRdtase_N"/>
</dbReference>
<feature type="domain" description="Gfo/Idh/MocA-like oxidoreductase N-terminal" evidence="1">
    <location>
        <begin position="33"/>
        <end position="86"/>
    </location>
</feature>
<accession>A0A0G1RU94</accession>
<dbReference type="SUPFAM" id="SSF55347">
    <property type="entry name" value="Glyceraldehyde-3-phosphate dehydrogenase-like, C-terminal domain"/>
    <property type="match status" value="1"/>
</dbReference>
<dbReference type="SUPFAM" id="SSF51735">
    <property type="entry name" value="NAD(P)-binding Rossmann-fold domains"/>
    <property type="match status" value="1"/>
</dbReference>
<dbReference type="Gene3D" id="3.30.360.10">
    <property type="entry name" value="Dihydrodipicolinate Reductase, domain 2"/>
    <property type="match status" value="1"/>
</dbReference>
<dbReference type="Gene3D" id="3.40.50.720">
    <property type="entry name" value="NAD(P)-binding Rossmann-like Domain"/>
    <property type="match status" value="1"/>
</dbReference>
<dbReference type="Pfam" id="PF22725">
    <property type="entry name" value="GFO_IDH_MocA_C3"/>
    <property type="match status" value="1"/>
</dbReference>
<name>A0A0G1RU94_9BACT</name>
<evidence type="ECO:0000313" key="4">
    <source>
        <dbReference type="Proteomes" id="UP000033860"/>
    </source>
</evidence>
<dbReference type="GO" id="GO:0000166">
    <property type="term" value="F:nucleotide binding"/>
    <property type="evidence" value="ECO:0007669"/>
    <property type="project" value="InterPro"/>
</dbReference>
<feature type="domain" description="GFO/IDH/MocA-like oxidoreductase" evidence="2">
    <location>
        <begin position="103"/>
        <end position="220"/>
    </location>
</feature>
<protein>
    <submittedName>
        <fullName evidence="3">Oxidoreductase domain protein</fullName>
    </submittedName>
</protein>
<dbReference type="InterPro" id="IPR055170">
    <property type="entry name" value="GFO_IDH_MocA-like_dom"/>
</dbReference>
<gene>
    <name evidence="3" type="ORF">UX85_C0006G0023</name>
</gene>